<dbReference type="SFLD" id="SFLDS00019">
    <property type="entry name" value="Glutathione_Transferase_(cytos"/>
    <property type="match status" value="1"/>
</dbReference>
<dbReference type="Proteomes" id="UP001162156">
    <property type="component" value="Unassembled WGS sequence"/>
</dbReference>
<dbReference type="SUPFAM" id="SSF47616">
    <property type="entry name" value="GST C-terminal domain-like"/>
    <property type="match status" value="1"/>
</dbReference>
<gene>
    <name evidence="4" type="ORF">NQ314_001043</name>
</gene>
<sequence length="222" mass="25123">MIPISENFDNYRSSFCLPALLLNVRGLIYFELQQEMTIDFYYTLVSCPSRAVLLAAKSIGVDLNLKLLDLKNGEHLKPEFLKINPQHTVPTIDDNGFAIGESRAIITYLQNQYGNDDSLYPKDPKKRALVDHRLYFDTGTLYSALAQCYFSDPKKIRDDPETIQNIVKALEIFDSLLNNLKFAAGDNFTLADISLVVTVSTLDILGHDLSPYKKYSQMVCHS</sequence>
<accession>A0AAV8ZTU7</accession>
<dbReference type="GO" id="GO:0006749">
    <property type="term" value="P:glutathione metabolic process"/>
    <property type="evidence" value="ECO:0007669"/>
    <property type="project" value="TreeGrafter"/>
</dbReference>
<keyword evidence="5" id="KW-1185">Reference proteome</keyword>
<dbReference type="InterPro" id="IPR004046">
    <property type="entry name" value="GST_C"/>
</dbReference>
<evidence type="ECO:0000313" key="4">
    <source>
        <dbReference type="EMBL" id="KAJ8970772.1"/>
    </source>
</evidence>
<evidence type="ECO:0000256" key="1">
    <source>
        <dbReference type="ARBA" id="ARBA00011738"/>
    </source>
</evidence>
<dbReference type="InterPro" id="IPR004045">
    <property type="entry name" value="Glutathione_S-Trfase_N"/>
</dbReference>
<dbReference type="FunFam" id="1.20.1050.10:FF:000007">
    <property type="entry name" value="Glutathione S-transferase 1-1"/>
    <property type="match status" value="1"/>
</dbReference>
<dbReference type="SUPFAM" id="SSF52833">
    <property type="entry name" value="Thioredoxin-like"/>
    <property type="match status" value="1"/>
</dbReference>
<name>A0AAV8ZTU7_9CUCU</name>
<proteinExistence type="predicted"/>
<feature type="domain" description="GST C-terminal" evidence="3">
    <location>
        <begin position="123"/>
        <end position="222"/>
    </location>
</feature>
<evidence type="ECO:0000313" key="5">
    <source>
        <dbReference type="Proteomes" id="UP001162156"/>
    </source>
</evidence>
<feature type="domain" description="GST N-terminal" evidence="2">
    <location>
        <begin position="36"/>
        <end position="117"/>
    </location>
</feature>
<dbReference type="PANTHER" id="PTHR43969">
    <property type="entry name" value="GLUTATHIONE S TRANSFERASE D10, ISOFORM A-RELATED"/>
    <property type="match status" value="1"/>
</dbReference>
<dbReference type="InterPro" id="IPR036282">
    <property type="entry name" value="Glutathione-S-Trfase_C_sf"/>
</dbReference>
<comment type="subunit">
    <text evidence="1">Homodimer.</text>
</comment>
<dbReference type="Gene3D" id="1.20.1050.10">
    <property type="match status" value="1"/>
</dbReference>
<dbReference type="SFLD" id="SFLDG00358">
    <property type="entry name" value="Main_(cytGST)"/>
    <property type="match status" value="1"/>
</dbReference>
<dbReference type="InterPro" id="IPR036249">
    <property type="entry name" value="Thioredoxin-like_sf"/>
</dbReference>
<protein>
    <recommendedName>
        <fullName evidence="6">Glutathione transferase</fullName>
    </recommendedName>
</protein>
<evidence type="ECO:0008006" key="6">
    <source>
        <dbReference type="Google" id="ProtNLM"/>
    </source>
</evidence>
<dbReference type="Pfam" id="PF00043">
    <property type="entry name" value="GST_C"/>
    <property type="match status" value="1"/>
</dbReference>
<organism evidence="4 5">
    <name type="scientific">Rhamnusium bicolor</name>
    <dbReference type="NCBI Taxonomy" id="1586634"/>
    <lineage>
        <taxon>Eukaryota</taxon>
        <taxon>Metazoa</taxon>
        <taxon>Ecdysozoa</taxon>
        <taxon>Arthropoda</taxon>
        <taxon>Hexapoda</taxon>
        <taxon>Insecta</taxon>
        <taxon>Pterygota</taxon>
        <taxon>Neoptera</taxon>
        <taxon>Endopterygota</taxon>
        <taxon>Coleoptera</taxon>
        <taxon>Polyphaga</taxon>
        <taxon>Cucujiformia</taxon>
        <taxon>Chrysomeloidea</taxon>
        <taxon>Cerambycidae</taxon>
        <taxon>Lepturinae</taxon>
        <taxon>Rhagiini</taxon>
        <taxon>Rhamnusium</taxon>
    </lineage>
</organism>
<dbReference type="InterPro" id="IPR040079">
    <property type="entry name" value="Glutathione_S-Trfase"/>
</dbReference>
<dbReference type="PROSITE" id="PS50404">
    <property type="entry name" value="GST_NTER"/>
    <property type="match status" value="1"/>
</dbReference>
<dbReference type="PANTHER" id="PTHR43969:SF9">
    <property type="entry name" value="GLUTATHIONE S TRANSFERASE D10, ISOFORM A-RELATED"/>
    <property type="match status" value="1"/>
</dbReference>
<reference evidence="4" key="1">
    <citation type="journal article" date="2023" name="Insect Mol. Biol.">
        <title>Genome sequencing provides insights into the evolution of gene families encoding plant cell wall-degrading enzymes in longhorned beetles.</title>
        <authorList>
            <person name="Shin N.R."/>
            <person name="Okamura Y."/>
            <person name="Kirsch R."/>
            <person name="Pauchet Y."/>
        </authorList>
    </citation>
    <scope>NUCLEOTIDE SEQUENCE</scope>
    <source>
        <strain evidence="4">RBIC_L_NR</strain>
    </source>
</reference>
<dbReference type="FunFam" id="3.40.30.10:FF:000034">
    <property type="entry name" value="glutathione S-transferase 1"/>
    <property type="match status" value="1"/>
</dbReference>
<dbReference type="EMBL" id="JANEYF010000311">
    <property type="protein sequence ID" value="KAJ8970772.1"/>
    <property type="molecule type" value="Genomic_DNA"/>
</dbReference>
<dbReference type="SFLD" id="SFLDG01153">
    <property type="entry name" value="Main.4:_Theta-like"/>
    <property type="match status" value="1"/>
</dbReference>
<evidence type="ECO:0000259" key="3">
    <source>
        <dbReference type="PROSITE" id="PS50405"/>
    </source>
</evidence>
<dbReference type="CDD" id="cd03177">
    <property type="entry name" value="GST_C_Delta_Epsilon"/>
    <property type="match status" value="1"/>
</dbReference>
<dbReference type="Pfam" id="PF13417">
    <property type="entry name" value="GST_N_3"/>
    <property type="match status" value="1"/>
</dbReference>
<evidence type="ECO:0000259" key="2">
    <source>
        <dbReference type="PROSITE" id="PS50404"/>
    </source>
</evidence>
<dbReference type="PROSITE" id="PS50405">
    <property type="entry name" value="GST_CTER"/>
    <property type="match status" value="1"/>
</dbReference>
<dbReference type="Gene3D" id="3.40.30.10">
    <property type="entry name" value="Glutaredoxin"/>
    <property type="match status" value="1"/>
</dbReference>
<dbReference type="InterPro" id="IPR010987">
    <property type="entry name" value="Glutathione-S-Trfase_C-like"/>
</dbReference>
<dbReference type="GO" id="GO:0004364">
    <property type="term" value="F:glutathione transferase activity"/>
    <property type="evidence" value="ECO:0007669"/>
    <property type="project" value="TreeGrafter"/>
</dbReference>
<dbReference type="AlphaFoldDB" id="A0AAV8ZTU7"/>
<comment type="caution">
    <text evidence="4">The sequence shown here is derived from an EMBL/GenBank/DDBJ whole genome shotgun (WGS) entry which is preliminary data.</text>
</comment>